<dbReference type="Gene3D" id="1.10.1760.20">
    <property type="match status" value="1"/>
</dbReference>
<evidence type="ECO:0000313" key="3">
    <source>
        <dbReference type="Proteomes" id="UP000191200"/>
    </source>
</evidence>
<dbReference type="InterPro" id="IPR024529">
    <property type="entry name" value="ECF_trnsprt_substrate-spec"/>
</dbReference>
<feature type="transmembrane region" description="Helical" evidence="1">
    <location>
        <begin position="142"/>
        <end position="160"/>
    </location>
</feature>
<feature type="transmembrane region" description="Helical" evidence="1">
    <location>
        <begin position="107"/>
        <end position="130"/>
    </location>
</feature>
<gene>
    <name evidence="2" type="ORF">BHY08_01210</name>
</gene>
<dbReference type="STRING" id="519472.BHY08_01210"/>
<protein>
    <recommendedName>
        <fullName evidence="4">ECF transporter S component</fullName>
    </recommendedName>
</protein>
<dbReference type="RefSeq" id="WP_071456132.1">
    <property type="nucleotide sequence ID" value="NZ_CABJEN010000005.1"/>
</dbReference>
<proteinExistence type="predicted"/>
<dbReference type="Proteomes" id="UP000191200">
    <property type="component" value="Chromosome"/>
</dbReference>
<dbReference type="AlphaFoldDB" id="A0A1J0A3Q5"/>
<evidence type="ECO:0000313" key="2">
    <source>
        <dbReference type="EMBL" id="APB30563.1"/>
    </source>
</evidence>
<keyword evidence="3" id="KW-1185">Reference proteome</keyword>
<dbReference type="InterPro" id="IPR030949">
    <property type="entry name" value="ECF_S_folate_fam"/>
</dbReference>
<sequence>MSKNDFTPKSIALMGVLMGLQIVLTRFISIQTPFVRISFTFVAVVLMCMMFSPLVAGIGNALADFIGITLFPVTAGFFPGFTLSAFLSAFLYGLFYYKKDMTLKRIITVNVIVTIVVNLGMNTFWLYLMYGPGIVANIPSRIVSSLILLVIHVVGTYWLANVKVIQKQLVKFAS</sequence>
<dbReference type="OrthoDB" id="4624at2"/>
<keyword evidence="1" id="KW-1133">Transmembrane helix</keyword>
<name>A0A1J0A3Q5_9ENTE</name>
<feature type="transmembrane region" description="Helical" evidence="1">
    <location>
        <begin position="37"/>
        <end position="59"/>
    </location>
</feature>
<dbReference type="EMBL" id="CP017267">
    <property type="protein sequence ID" value="APB30563.1"/>
    <property type="molecule type" value="Genomic_DNA"/>
</dbReference>
<keyword evidence="1" id="KW-0472">Membrane</keyword>
<reference evidence="2 3" key="1">
    <citation type="submission" date="2016-09" db="EMBL/GenBank/DDBJ databases">
        <title>Vagococcus teuberi sp. nov., isolated from the Malian artisanal sour milk fene.</title>
        <authorList>
            <person name="Wullschleger S."/>
            <person name="Seifert C."/>
            <person name="Baumgartner S."/>
            <person name="Lacroix C."/>
            <person name="Bonfoh B."/>
            <person name="Stevens M.J."/>
            <person name="Meile L."/>
        </authorList>
    </citation>
    <scope>NUCLEOTIDE SEQUENCE [LARGE SCALE GENOMIC DNA]</scope>
    <source>
        <strain evidence="2 3">DSM 21459</strain>
    </source>
</reference>
<dbReference type="KEGG" id="vte:BHY08_01210"/>
<dbReference type="NCBIfam" id="TIGR04518">
    <property type="entry name" value="ECF_S_folT_fam"/>
    <property type="match status" value="1"/>
</dbReference>
<organism evidence="2 3">
    <name type="scientific">Vagococcus teuberi</name>
    <dbReference type="NCBI Taxonomy" id="519472"/>
    <lineage>
        <taxon>Bacteria</taxon>
        <taxon>Bacillati</taxon>
        <taxon>Bacillota</taxon>
        <taxon>Bacilli</taxon>
        <taxon>Lactobacillales</taxon>
        <taxon>Enterococcaceae</taxon>
        <taxon>Vagococcus</taxon>
    </lineage>
</organism>
<feature type="transmembrane region" description="Helical" evidence="1">
    <location>
        <begin position="65"/>
        <end position="95"/>
    </location>
</feature>
<evidence type="ECO:0008006" key="4">
    <source>
        <dbReference type="Google" id="ProtNLM"/>
    </source>
</evidence>
<accession>A0A1J0A3Q5</accession>
<evidence type="ECO:0000256" key="1">
    <source>
        <dbReference type="SAM" id="Phobius"/>
    </source>
</evidence>
<dbReference type="Pfam" id="PF12822">
    <property type="entry name" value="ECF_trnsprt"/>
    <property type="match status" value="1"/>
</dbReference>
<feature type="transmembrane region" description="Helical" evidence="1">
    <location>
        <begin position="6"/>
        <end position="25"/>
    </location>
</feature>
<keyword evidence="1" id="KW-0812">Transmembrane</keyword>
<dbReference type="GO" id="GO:0022857">
    <property type="term" value="F:transmembrane transporter activity"/>
    <property type="evidence" value="ECO:0007669"/>
    <property type="project" value="InterPro"/>
</dbReference>